<protein>
    <submittedName>
        <fullName evidence="2">Uncharacterized protein</fullName>
    </submittedName>
</protein>
<evidence type="ECO:0000256" key="1">
    <source>
        <dbReference type="SAM" id="Phobius"/>
    </source>
</evidence>
<keyword evidence="3" id="KW-1185">Reference proteome</keyword>
<proteinExistence type="predicted"/>
<gene>
    <name evidence="2" type="ORF">DFO70_106221</name>
</gene>
<comment type="caution">
    <text evidence="2">The sequence shown here is derived from an EMBL/GenBank/DDBJ whole genome shotgun (WGS) entry which is preliminary data.</text>
</comment>
<keyword evidence="1" id="KW-0812">Transmembrane</keyword>
<accession>A0A366JWG4</accession>
<feature type="transmembrane region" description="Helical" evidence="1">
    <location>
        <begin position="6"/>
        <end position="26"/>
    </location>
</feature>
<evidence type="ECO:0000313" key="2">
    <source>
        <dbReference type="EMBL" id="RBP93090.1"/>
    </source>
</evidence>
<dbReference type="Proteomes" id="UP000252731">
    <property type="component" value="Unassembled WGS sequence"/>
</dbReference>
<name>A0A366JWG4_CYTFI</name>
<keyword evidence="1" id="KW-0472">Membrane</keyword>
<dbReference type="EMBL" id="QNSF01000006">
    <property type="protein sequence ID" value="RBP93090.1"/>
    <property type="molecule type" value="Genomic_DNA"/>
</dbReference>
<dbReference type="RefSeq" id="WP_166672507.1">
    <property type="nucleotide sequence ID" value="NZ_QNSF01000006.1"/>
</dbReference>
<reference evidence="2 3" key="1">
    <citation type="submission" date="2018-06" db="EMBL/GenBank/DDBJ databases">
        <title>Freshwater and sediment microbial communities from various areas in North America, analyzing microbe dynamics in response to fracking.</title>
        <authorList>
            <person name="Lamendella R."/>
        </authorList>
    </citation>
    <scope>NUCLEOTIDE SEQUENCE [LARGE SCALE GENOMIC DNA]</scope>
    <source>
        <strain evidence="2 3">14_TX</strain>
    </source>
</reference>
<evidence type="ECO:0000313" key="3">
    <source>
        <dbReference type="Proteomes" id="UP000252731"/>
    </source>
</evidence>
<organism evidence="2 3">
    <name type="scientific">Cytobacillus firmus</name>
    <name type="common">Bacillus firmus</name>
    <dbReference type="NCBI Taxonomy" id="1399"/>
    <lineage>
        <taxon>Bacteria</taxon>
        <taxon>Bacillati</taxon>
        <taxon>Bacillota</taxon>
        <taxon>Bacilli</taxon>
        <taxon>Bacillales</taxon>
        <taxon>Bacillaceae</taxon>
        <taxon>Cytobacillus</taxon>
    </lineage>
</organism>
<sequence>MALMWAITIGFMVSLGLAGFMLVHFLKGAMDSRDSTTVDRIQSDPEE</sequence>
<dbReference type="AlphaFoldDB" id="A0A366JWG4"/>
<keyword evidence="1" id="KW-1133">Transmembrane helix</keyword>